<sequence length="487" mass="54427">MASSSKPTKRKIDHDAPISPPPLRRKVKSTITQNAVSSFFTPASQKPPEKIVWHERAPNDDVPSTLLVGKFTPGESTSMVAASKRNKIAAFDFDSTLIETSSGKKFASDAQDWKWWHASVPSMVRKMHLEEGQVCQANIEGGCTNVTDSFTIVVISNQGGITLKPDTKMPKAHQSKAESFKTKVSAVFSQLDIPISIYAATEKDIYRKPRTGMWTELLEDNEINPADLDLKNSVFVGDAAGRHASQGSAKDFSCSDRNFAANVGIQFHTPEEFFLSEAPRPFTRTFEPSEYLTDASTSEVRQTYTKKNDCDLVLFCGSPGAGKSTFYWKQLVPLGYMRVNQDTLKTVHSGSLQTAVNIANSRKREKCLKVADEYLKEGKSVAIDNTNPDTDVRSKWVQLAAKHKVPIRCVLFTAATEICQHNDVVRALNDIMNPEKRTILPSLAFRGFTSRYRQPQLSEGFQDITKVAFEFIGSEVEREIWTRHWTE</sequence>
<name>A0A1L7X3K7_9HELO</name>
<keyword evidence="2" id="KW-0808">Transferase</keyword>
<evidence type="ECO:0000313" key="2">
    <source>
        <dbReference type="EMBL" id="CZR59596.1"/>
    </source>
</evidence>
<dbReference type="InterPro" id="IPR006551">
    <property type="entry name" value="Polynucleotide_phosphatase"/>
</dbReference>
<dbReference type="InterPro" id="IPR027417">
    <property type="entry name" value="P-loop_NTPase"/>
</dbReference>
<dbReference type="InterPro" id="IPR036412">
    <property type="entry name" value="HAD-like_sf"/>
</dbReference>
<dbReference type="Pfam" id="PF08645">
    <property type="entry name" value="PNK3P"/>
    <property type="match status" value="1"/>
</dbReference>
<evidence type="ECO:0000256" key="1">
    <source>
        <dbReference type="SAM" id="MobiDB-lite"/>
    </source>
</evidence>
<accession>A0A1L7X3K7</accession>
<keyword evidence="2" id="KW-0418">Kinase</keyword>
<dbReference type="GO" id="GO:0003690">
    <property type="term" value="F:double-stranded DNA binding"/>
    <property type="evidence" value="ECO:0007669"/>
    <property type="project" value="TreeGrafter"/>
</dbReference>
<dbReference type="GO" id="GO:0046404">
    <property type="term" value="F:ATP-dependent polydeoxyribonucleotide 5'-hydroxyl-kinase activity"/>
    <property type="evidence" value="ECO:0007669"/>
    <property type="project" value="EnsemblFungi"/>
</dbReference>
<dbReference type="Pfam" id="PF13671">
    <property type="entry name" value="AAA_33"/>
    <property type="match status" value="1"/>
</dbReference>
<protein>
    <submittedName>
        <fullName evidence="2">Related to bifunctional polynucleotide phosphatase/kinase</fullName>
    </submittedName>
</protein>
<dbReference type="STRING" id="576137.A0A1L7X3K7"/>
<dbReference type="InterPro" id="IPR006549">
    <property type="entry name" value="HAD-SF_hydro_IIIA"/>
</dbReference>
<feature type="region of interest" description="Disordered" evidence="1">
    <location>
        <begin position="1"/>
        <end position="28"/>
    </location>
</feature>
<keyword evidence="3" id="KW-1185">Reference proteome</keyword>
<dbReference type="GO" id="GO:0006284">
    <property type="term" value="P:base-excision repair"/>
    <property type="evidence" value="ECO:0007669"/>
    <property type="project" value="EnsemblFungi"/>
</dbReference>
<evidence type="ECO:0000313" key="3">
    <source>
        <dbReference type="Proteomes" id="UP000184330"/>
    </source>
</evidence>
<dbReference type="NCBIfam" id="TIGR01662">
    <property type="entry name" value="HAD-SF-IIIA"/>
    <property type="match status" value="1"/>
</dbReference>
<dbReference type="SUPFAM" id="SSF52540">
    <property type="entry name" value="P-loop containing nucleoside triphosphate hydrolases"/>
    <property type="match status" value="1"/>
</dbReference>
<dbReference type="InterPro" id="IPR013954">
    <property type="entry name" value="PNK3P"/>
</dbReference>
<dbReference type="Proteomes" id="UP000184330">
    <property type="component" value="Unassembled WGS sequence"/>
</dbReference>
<dbReference type="GO" id="GO:0005634">
    <property type="term" value="C:nucleus"/>
    <property type="evidence" value="ECO:0007669"/>
    <property type="project" value="EnsemblFungi"/>
</dbReference>
<proteinExistence type="predicted"/>
<dbReference type="PANTHER" id="PTHR12083:SF9">
    <property type="entry name" value="BIFUNCTIONAL POLYNUCLEOTIDE PHOSPHATASE_KINASE"/>
    <property type="match status" value="1"/>
</dbReference>
<dbReference type="SUPFAM" id="SSF56784">
    <property type="entry name" value="HAD-like"/>
    <property type="match status" value="1"/>
</dbReference>
<dbReference type="EMBL" id="FJOG01000014">
    <property type="protein sequence ID" value="CZR59596.1"/>
    <property type="molecule type" value="Genomic_DNA"/>
</dbReference>
<dbReference type="OrthoDB" id="19045at2759"/>
<dbReference type="NCBIfam" id="TIGR01664">
    <property type="entry name" value="DNA-3'-Pase"/>
    <property type="match status" value="1"/>
</dbReference>
<gene>
    <name evidence="2" type="ORF">PAC_09490</name>
</gene>
<dbReference type="FunFam" id="3.40.50.300:FF:000737">
    <property type="entry name" value="Bifunctional polynucleotide phosphatase/kinase"/>
    <property type="match status" value="1"/>
</dbReference>
<organism evidence="2 3">
    <name type="scientific">Phialocephala subalpina</name>
    <dbReference type="NCBI Taxonomy" id="576137"/>
    <lineage>
        <taxon>Eukaryota</taxon>
        <taxon>Fungi</taxon>
        <taxon>Dikarya</taxon>
        <taxon>Ascomycota</taxon>
        <taxon>Pezizomycotina</taxon>
        <taxon>Leotiomycetes</taxon>
        <taxon>Helotiales</taxon>
        <taxon>Mollisiaceae</taxon>
        <taxon>Phialocephala</taxon>
        <taxon>Phialocephala fortinii species complex</taxon>
    </lineage>
</organism>
<dbReference type="GO" id="GO:0046403">
    <property type="term" value="F:polynucleotide 3'-phosphatase activity"/>
    <property type="evidence" value="ECO:0007669"/>
    <property type="project" value="EnsemblFungi"/>
</dbReference>
<dbReference type="PANTHER" id="PTHR12083">
    <property type="entry name" value="BIFUNCTIONAL POLYNUCLEOTIDE PHOSPHATASE/KINASE"/>
    <property type="match status" value="1"/>
</dbReference>
<dbReference type="AlphaFoldDB" id="A0A1L7X3K7"/>
<dbReference type="Gene3D" id="3.40.50.300">
    <property type="entry name" value="P-loop containing nucleotide triphosphate hydrolases"/>
    <property type="match status" value="1"/>
</dbReference>
<dbReference type="Gene3D" id="3.40.50.1000">
    <property type="entry name" value="HAD superfamily/HAD-like"/>
    <property type="match status" value="1"/>
</dbReference>
<dbReference type="GO" id="GO:0000012">
    <property type="term" value="P:single strand break repair"/>
    <property type="evidence" value="ECO:0007669"/>
    <property type="project" value="EnsemblFungi"/>
</dbReference>
<reference evidence="2 3" key="1">
    <citation type="submission" date="2016-03" db="EMBL/GenBank/DDBJ databases">
        <authorList>
            <person name="Ploux O."/>
        </authorList>
    </citation>
    <scope>NUCLEOTIDE SEQUENCE [LARGE SCALE GENOMIC DNA]</scope>
    <source>
        <strain evidence="2 3">UAMH 11012</strain>
    </source>
</reference>
<dbReference type="InterPro" id="IPR023214">
    <property type="entry name" value="HAD_sf"/>
</dbReference>